<accession>A0ABV7PZZ4</accession>
<feature type="signal peptide" evidence="1">
    <location>
        <begin position="1"/>
        <end position="24"/>
    </location>
</feature>
<keyword evidence="3" id="KW-1185">Reference proteome</keyword>
<feature type="chain" id="PRO_5046398446" description="Preprotein translocase subunit SecD" evidence="1">
    <location>
        <begin position="25"/>
        <end position="196"/>
    </location>
</feature>
<evidence type="ECO:0000256" key="1">
    <source>
        <dbReference type="SAM" id="SignalP"/>
    </source>
</evidence>
<dbReference type="PROSITE" id="PS51257">
    <property type="entry name" value="PROKAR_LIPOPROTEIN"/>
    <property type="match status" value="1"/>
</dbReference>
<reference evidence="3" key="1">
    <citation type="journal article" date="2019" name="Int. J. Syst. Evol. Microbiol.">
        <title>The Global Catalogue of Microorganisms (GCM) 10K type strain sequencing project: providing services to taxonomists for standard genome sequencing and annotation.</title>
        <authorList>
            <consortium name="The Broad Institute Genomics Platform"/>
            <consortium name="The Broad Institute Genome Sequencing Center for Infectious Disease"/>
            <person name="Wu L."/>
            <person name="Ma J."/>
        </authorList>
    </citation>
    <scope>NUCLEOTIDE SEQUENCE [LARGE SCALE GENOMIC DNA]</scope>
    <source>
        <strain evidence="3">CGMCC 4.7396</strain>
    </source>
</reference>
<keyword evidence="1" id="KW-0732">Signal</keyword>
<name>A0ABV7PZZ4_9ACTN</name>
<gene>
    <name evidence="2" type="ORF">ACFO8M_09810</name>
</gene>
<evidence type="ECO:0008006" key="4">
    <source>
        <dbReference type="Google" id="ProtNLM"/>
    </source>
</evidence>
<evidence type="ECO:0000313" key="3">
    <source>
        <dbReference type="Proteomes" id="UP001595712"/>
    </source>
</evidence>
<comment type="caution">
    <text evidence="2">The sequence shown here is derived from an EMBL/GenBank/DDBJ whole genome shotgun (WGS) entry which is preliminary data.</text>
</comment>
<evidence type="ECO:0000313" key="2">
    <source>
        <dbReference type="EMBL" id="MFC3492780.1"/>
    </source>
</evidence>
<dbReference type="Proteomes" id="UP001595712">
    <property type="component" value="Unassembled WGS sequence"/>
</dbReference>
<dbReference type="EMBL" id="JBHRWO010000010">
    <property type="protein sequence ID" value="MFC3492780.1"/>
    <property type="molecule type" value="Genomic_DNA"/>
</dbReference>
<proteinExistence type="predicted"/>
<organism evidence="2 3">
    <name type="scientific">Glycomyces rhizosphaerae</name>
    <dbReference type="NCBI Taxonomy" id="2054422"/>
    <lineage>
        <taxon>Bacteria</taxon>
        <taxon>Bacillati</taxon>
        <taxon>Actinomycetota</taxon>
        <taxon>Actinomycetes</taxon>
        <taxon>Glycomycetales</taxon>
        <taxon>Glycomycetaceae</taxon>
        <taxon>Glycomyces</taxon>
    </lineage>
</organism>
<protein>
    <recommendedName>
        <fullName evidence="4">Preprotein translocase subunit SecD</fullName>
    </recommendedName>
</protein>
<sequence length="196" mass="20494">MKRLVPLLALLVAPALVSCGGVEAGGAPPSSDTAMNVEDGVQLEFRMTEEALGTTSADCEARYPDTDGESVTLDADPGEPIDVCAEVDGVLGEVRLAPAIVRAEHVDYLDFDYGTAGLPTVYVVFDEEGVEAWNAAAAAATEEDGWPGLVHIMVEGRSIEVTSSSNLSPKGILQLEGIDTIEEAEAIVNTMATGDR</sequence>
<dbReference type="RefSeq" id="WP_387974027.1">
    <property type="nucleotide sequence ID" value="NZ_JBHRWO010000010.1"/>
</dbReference>